<accession>A0ABR4P5E0</accession>
<sequence>MPSTKLLILSTVLSAALAVPNVTVVPTTGGCAAYPGYDASSGIAGPWTIVVNQCDNSSIENFGDNSQVYRKAGDTGIHQGVITIASVNDQAKNPLRCNARTGALEAYTATGVSGYAWNQVNITEYPYNAQLMWGLGQSGTPVEAYHHYVDGVQQPGLFLGQANVTTWGIKKYPADSATTLDNEPYWGFRLLGPKSSIPWLNGSALFPDEYRTFIKVYGSD</sequence>
<dbReference type="Proteomes" id="UP001629113">
    <property type="component" value="Unassembled WGS sequence"/>
</dbReference>
<reference evidence="2 3" key="1">
    <citation type="submission" date="2024-06" db="EMBL/GenBank/DDBJ databases">
        <title>Complete genome of Phlyctema vagabunda strain 19-DSS-EL-015.</title>
        <authorList>
            <person name="Fiorenzani C."/>
        </authorList>
    </citation>
    <scope>NUCLEOTIDE SEQUENCE [LARGE SCALE GENOMIC DNA]</scope>
    <source>
        <strain evidence="2 3">19-DSS-EL-015</strain>
    </source>
</reference>
<dbReference type="PROSITE" id="PS51257">
    <property type="entry name" value="PROKAR_LIPOPROTEIN"/>
    <property type="match status" value="1"/>
</dbReference>
<comment type="caution">
    <text evidence="2">The sequence shown here is derived from an EMBL/GenBank/DDBJ whole genome shotgun (WGS) entry which is preliminary data.</text>
</comment>
<evidence type="ECO:0000313" key="3">
    <source>
        <dbReference type="Proteomes" id="UP001629113"/>
    </source>
</evidence>
<evidence type="ECO:0000313" key="2">
    <source>
        <dbReference type="EMBL" id="KAL3418311.1"/>
    </source>
</evidence>
<feature type="chain" id="PRO_5046224746" evidence="1">
    <location>
        <begin position="19"/>
        <end position="220"/>
    </location>
</feature>
<feature type="signal peptide" evidence="1">
    <location>
        <begin position="1"/>
        <end position="18"/>
    </location>
</feature>
<name>A0ABR4P5E0_9HELO</name>
<keyword evidence="3" id="KW-1185">Reference proteome</keyword>
<keyword evidence="1" id="KW-0732">Signal</keyword>
<organism evidence="2 3">
    <name type="scientific">Phlyctema vagabunda</name>
    <dbReference type="NCBI Taxonomy" id="108571"/>
    <lineage>
        <taxon>Eukaryota</taxon>
        <taxon>Fungi</taxon>
        <taxon>Dikarya</taxon>
        <taxon>Ascomycota</taxon>
        <taxon>Pezizomycotina</taxon>
        <taxon>Leotiomycetes</taxon>
        <taxon>Helotiales</taxon>
        <taxon>Dermateaceae</taxon>
        <taxon>Phlyctema</taxon>
    </lineage>
</organism>
<dbReference type="EMBL" id="JBFCZG010000009">
    <property type="protein sequence ID" value="KAL3418311.1"/>
    <property type="molecule type" value="Genomic_DNA"/>
</dbReference>
<evidence type="ECO:0000256" key="1">
    <source>
        <dbReference type="SAM" id="SignalP"/>
    </source>
</evidence>
<protein>
    <submittedName>
        <fullName evidence="2">Uncharacterized protein</fullName>
    </submittedName>
</protein>
<gene>
    <name evidence="2" type="ORF">PVAG01_10027</name>
</gene>
<proteinExistence type="predicted"/>